<protein>
    <submittedName>
        <fullName evidence="1">Uncharacterized protein</fullName>
    </submittedName>
</protein>
<evidence type="ECO:0000313" key="1">
    <source>
        <dbReference type="EMBL" id="MCY1722268.1"/>
    </source>
</evidence>
<keyword evidence="2" id="KW-1185">Reference proteome</keyword>
<sequence length="119" mass="13643">MEYSFCSFSRCIVSPELVGKWETGMEGITVRTQLENKQFQFTRNSAVVKLEFFSDNRVSGSIGSATFENVKFKKNRGNLERTKIAYIVKGRTIGKFFENDPLDEKEVELFFGTSCGLHY</sequence>
<dbReference type="RefSeq" id="WP_343334593.1">
    <property type="nucleotide sequence ID" value="NZ_JAPOHD010000031.1"/>
</dbReference>
<organism evidence="1 2">
    <name type="scientific">Draconibacterium aestuarii</name>
    <dbReference type="NCBI Taxonomy" id="2998507"/>
    <lineage>
        <taxon>Bacteria</taxon>
        <taxon>Pseudomonadati</taxon>
        <taxon>Bacteroidota</taxon>
        <taxon>Bacteroidia</taxon>
        <taxon>Marinilabiliales</taxon>
        <taxon>Prolixibacteraceae</taxon>
        <taxon>Draconibacterium</taxon>
    </lineage>
</organism>
<gene>
    <name evidence="1" type="ORF">OU798_18080</name>
</gene>
<dbReference type="EMBL" id="JAPOHD010000031">
    <property type="protein sequence ID" value="MCY1722268.1"/>
    <property type="molecule type" value="Genomic_DNA"/>
</dbReference>
<dbReference type="AlphaFoldDB" id="A0A9X3F851"/>
<dbReference type="Proteomes" id="UP001145087">
    <property type="component" value="Unassembled WGS sequence"/>
</dbReference>
<evidence type="ECO:0000313" key="2">
    <source>
        <dbReference type="Proteomes" id="UP001145087"/>
    </source>
</evidence>
<accession>A0A9X3F851</accession>
<reference evidence="1" key="1">
    <citation type="submission" date="2022-11" db="EMBL/GenBank/DDBJ databases">
        <title>Marilongibacter aestuarii gen. nov., sp. nov., isolated from tidal flat sediment.</title>
        <authorList>
            <person name="Jiayan W."/>
        </authorList>
    </citation>
    <scope>NUCLEOTIDE SEQUENCE</scope>
    <source>
        <strain evidence="1">Z1-6</strain>
    </source>
</reference>
<name>A0A9X3F851_9BACT</name>
<comment type="caution">
    <text evidence="1">The sequence shown here is derived from an EMBL/GenBank/DDBJ whole genome shotgun (WGS) entry which is preliminary data.</text>
</comment>
<proteinExistence type="predicted"/>